<protein>
    <submittedName>
        <fullName evidence="4">Carbohydrate kinase</fullName>
    </submittedName>
</protein>
<sequence>MTPGDIHLLGIGGAHVDRRGQVSGTFVPGASNPGTMREEVGGGVFNALRNVVRRGARASLLSVRGGDGAGEAVARAIAEAGIEDLSSVFLDRSTPSYTALLDREGELLAGLADMALYEMAFPRQLTRSKARDAIGRAGAILCDANLPEPALAKLADAAADKPLFAIAISPAKVVRLRPVLPALTCLFLNRREAASLTDGRADARAETMVAELRKAGLERAVVTAGAGAIVAFEGERIHAIDPPEPERIVDVTGAGDALAGTAILAMLSGVPFPEAVRHGLAAAKLCIESAQSVPDHSEPAFSDALALVPEMQAMA</sequence>
<dbReference type="AlphaFoldDB" id="A0A1L3SU67"/>
<evidence type="ECO:0000256" key="1">
    <source>
        <dbReference type="ARBA" id="ARBA00022679"/>
    </source>
</evidence>
<dbReference type="Pfam" id="PF00294">
    <property type="entry name" value="PfkB"/>
    <property type="match status" value="1"/>
</dbReference>
<evidence type="ECO:0000313" key="5">
    <source>
        <dbReference type="Proteomes" id="UP000182840"/>
    </source>
</evidence>
<feature type="domain" description="Carbohydrate kinase PfkB" evidence="3">
    <location>
        <begin position="15"/>
        <end position="291"/>
    </location>
</feature>
<reference evidence="5" key="1">
    <citation type="submission" date="2016-11" db="EMBL/GenBank/DDBJ databases">
        <title>Mesorhizobium oceanicum sp. nov., isolated from deep seawater in South China Sea.</title>
        <authorList>
            <person name="Fu G.-Y."/>
        </authorList>
    </citation>
    <scope>NUCLEOTIDE SEQUENCE [LARGE SCALE GENOMIC DNA]</scope>
    <source>
        <strain evidence="5">B7</strain>
    </source>
</reference>
<keyword evidence="1" id="KW-0808">Transferase</keyword>
<proteinExistence type="predicted"/>
<dbReference type="PANTHER" id="PTHR10584:SF166">
    <property type="entry name" value="RIBOKINASE"/>
    <property type="match status" value="1"/>
</dbReference>
<dbReference type="OrthoDB" id="9806249at2"/>
<name>A0A1L3SU67_9HYPH</name>
<dbReference type="STRING" id="1670800.BSQ44_17350"/>
<dbReference type="GO" id="GO:0016301">
    <property type="term" value="F:kinase activity"/>
    <property type="evidence" value="ECO:0007669"/>
    <property type="project" value="UniProtKB-KW"/>
</dbReference>
<dbReference type="InterPro" id="IPR011611">
    <property type="entry name" value="PfkB_dom"/>
</dbReference>
<keyword evidence="2 4" id="KW-0418">Kinase</keyword>
<dbReference type="Gene3D" id="3.40.1190.20">
    <property type="match status" value="1"/>
</dbReference>
<accession>A0A1L3SU67</accession>
<dbReference type="KEGG" id="meso:BSQ44_17350"/>
<dbReference type="SUPFAM" id="SSF53613">
    <property type="entry name" value="Ribokinase-like"/>
    <property type="match status" value="1"/>
</dbReference>
<organism evidence="4 5">
    <name type="scientific">Aquibium oceanicum</name>
    <dbReference type="NCBI Taxonomy" id="1670800"/>
    <lineage>
        <taxon>Bacteria</taxon>
        <taxon>Pseudomonadati</taxon>
        <taxon>Pseudomonadota</taxon>
        <taxon>Alphaproteobacteria</taxon>
        <taxon>Hyphomicrobiales</taxon>
        <taxon>Phyllobacteriaceae</taxon>
        <taxon>Aquibium</taxon>
    </lineage>
</organism>
<evidence type="ECO:0000313" key="4">
    <source>
        <dbReference type="EMBL" id="APH72934.1"/>
    </source>
</evidence>
<dbReference type="Proteomes" id="UP000182840">
    <property type="component" value="Chromosome"/>
</dbReference>
<evidence type="ECO:0000259" key="3">
    <source>
        <dbReference type="Pfam" id="PF00294"/>
    </source>
</evidence>
<dbReference type="PANTHER" id="PTHR10584">
    <property type="entry name" value="SUGAR KINASE"/>
    <property type="match status" value="1"/>
</dbReference>
<keyword evidence="5" id="KW-1185">Reference proteome</keyword>
<dbReference type="CDD" id="cd01941">
    <property type="entry name" value="YeiC_kinase_like"/>
    <property type="match status" value="1"/>
</dbReference>
<gene>
    <name evidence="4" type="ORF">BSQ44_17350</name>
</gene>
<dbReference type="InterPro" id="IPR029056">
    <property type="entry name" value="Ribokinase-like"/>
</dbReference>
<dbReference type="RefSeq" id="WP_072606404.1">
    <property type="nucleotide sequence ID" value="NZ_CP018171.1"/>
</dbReference>
<evidence type="ECO:0000256" key="2">
    <source>
        <dbReference type="ARBA" id="ARBA00022777"/>
    </source>
</evidence>
<dbReference type="EMBL" id="CP018171">
    <property type="protein sequence ID" value="APH72934.1"/>
    <property type="molecule type" value="Genomic_DNA"/>
</dbReference>